<dbReference type="GO" id="GO:0000977">
    <property type="term" value="F:RNA polymerase II transcription regulatory region sequence-specific DNA binding"/>
    <property type="evidence" value="ECO:0007669"/>
    <property type="project" value="TreeGrafter"/>
</dbReference>
<comment type="caution">
    <text evidence="8">The sequence shown here is derived from an EMBL/GenBank/DDBJ whole genome shotgun (WGS) entry which is preliminary data.</text>
</comment>
<gene>
    <name evidence="8" type="ORF">EB796_000124</name>
</gene>
<dbReference type="Proteomes" id="UP000593567">
    <property type="component" value="Unassembled WGS sequence"/>
</dbReference>
<evidence type="ECO:0000256" key="1">
    <source>
        <dbReference type="ARBA" id="ARBA00022723"/>
    </source>
</evidence>
<dbReference type="AlphaFoldDB" id="A0A7J7KTR1"/>
<dbReference type="GO" id="GO:0005634">
    <property type="term" value="C:nucleus"/>
    <property type="evidence" value="ECO:0007669"/>
    <property type="project" value="TreeGrafter"/>
</dbReference>
<evidence type="ECO:0000256" key="2">
    <source>
        <dbReference type="ARBA" id="ARBA00022737"/>
    </source>
</evidence>
<reference evidence="8" key="1">
    <citation type="submission" date="2020-06" db="EMBL/GenBank/DDBJ databases">
        <title>Draft genome of Bugula neritina, a colonial animal packing powerful symbionts and potential medicines.</title>
        <authorList>
            <person name="Rayko M."/>
        </authorList>
    </citation>
    <scope>NUCLEOTIDE SEQUENCE [LARGE SCALE GENOMIC DNA]</scope>
    <source>
        <strain evidence="8">Kwan_BN1</strain>
    </source>
</reference>
<dbReference type="PANTHER" id="PTHR24379">
    <property type="entry name" value="KRAB AND ZINC FINGER DOMAIN-CONTAINING"/>
    <property type="match status" value="1"/>
</dbReference>
<feature type="domain" description="C2H2-type" evidence="7">
    <location>
        <begin position="568"/>
        <end position="595"/>
    </location>
</feature>
<feature type="compositionally biased region" description="Polar residues" evidence="6">
    <location>
        <begin position="743"/>
        <end position="753"/>
    </location>
</feature>
<dbReference type="EMBL" id="VXIV02000020">
    <property type="protein sequence ID" value="KAF6041564.1"/>
    <property type="molecule type" value="Genomic_DNA"/>
</dbReference>
<proteinExistence type="predicted"/>
<keyword evidence="2" id="KW-0677">Repeat</keyword>
<accession>A0A7J7KTR1</accession>
<dbReference type="Gene3D" id="3.30.160.60">
    <property type="entry name" value="Classic Zinc Finger"/>
    <property type="match status" value="4"/>
</dbReference>
<keyword evidence="4" id="KW-0862">Zinc</keyword>
<name>A0A7J7KTR1_BUGNE</name>
<dbReference type="SUPFAM" id="SSF57667">
    <property type="entry name" value="beta-beta-alpha zinc fingers"/>
    <property type="match status" value="2"/>
</dbReference>
<dbReference type="PROSITE" id="PS50157">
    <property type="entry name" value="ZINC_FINGER_C2H2_2"/>
    <property type="match status" value="4"/>
</dbReference>
<feature type="region of interest" description="Disordered" evidence="6">
    <location>
        <begin position="1"/>
        <end position="76"/>
    </location>
</feature>
<protein>
    <recommendedName>
        <fullName evidence="7">C2H2-type domain-containing protein</fullName>
    </recommendedName>
</protein>
<feature type="region of interest" description="Disordered" evidence="6">
    <location>
        <begin position="228"/>
        <end position="313"/>
    </location>
</feature>
<sequence>MTMVKRSTRKRQAKLMPEFDYGQSSSYKVEPAKAKSQLSVPSRTSKRKAASPAPAPTIKKSKVSTESTQVKRKKVVATPTNDAVSNKVLPNKEKKLAKPLSLRSLINLDYITLEHLLQATPTMLVTLFGHLKADELSRQFIYYCQLMPAMCSATFKSFGNENKARLNLERHLLWHIREQEAEVSERRDGTKTKFTAESVQARARRLGSVKTLKQQNCQVPVEKLVAPEVKEKRTRNSRPLKRKPRRKIQSVKPPAAKELADKTSNINTAPSSDDKSADPMETGSMETVIGPDESAAEVEAAKTSTENSGTVEKKEKTLLPTVSSRAARLIQTQSLINKNTEWIEKMQEQIRLNKQPYKDHCYPILVKGKVHAHIQPTLSDDSQVMKPAPRVFSLENRSEWDNSDSDEEDDDVIHHDLARHYHVLGTKAAVQNTGFIISSKGDRIPVMQLMHVKTVPAVAEEVVIVKSKPLELNPPAARNGCIVESESETDEPVTTTTLSRPYPPMPKYLPEMGTKLIIPEEEMNFPDGDEDVPLQWDLENKEHVKKYAIRCMRELKSSRGLGVRNCTVSCKICDKQFTATATLMYHYRSHAEIKPFVCLLCNSTFTRQHSLNYHMLIHNDATRFKCPDCGRAFRHPSHYKEHRRKHTGEQPYQCPECYTKFKTRNSFKRHIAVKHQNANIKIKIVKSGVDYEVPWIDSRPAKGLVQSTLLPSHTVTVQSVSVTPTTNGSSTTVSSTLDPLPLSASTTESQPVSSTLQALPGSTLLIVTYPHPPIL</sequence>
<dbReference type="OrthoDB" id="3533395at2759"/>
<evidence type="ECO:0000259" key="7">
    <source>
        <dbReference type="PROSITE" id="PS50157"/>
    </source>
</evidence>
<feature type="region of interest" description="Disordered" evidence="6">
    <location>
        <begin position="722"/>
        <end position="753"/>
    </location>
</feature>
<dbReference type="GO" id="GO:0000981">
    <property type="term" value="F:DNA-binding transcription factor activity, RNA polymerase II-specific"/>
    <property type="evidence" value="ECO:0007669"/>
    <property type="project" value="TreeGrafter"/>
</dbReference>
<dbReference type="FunFam" id="3.30.160.60:FF:000100">
    <property type="entry name" value="Zinc finger 45-like"/>
    <property type="match status" value="1"/>
</dbReference>
<dbReference type="InterPro" id="IPR036236">
    <property type="entry name" value="Znf_C2H2_sf"/>
</dbReference>
<dbReference type="FunFam" id="3.30.160.60:FF:002326">
    <property type="entry name" value="B-cell CLL/lymphoma 6 member B protein"/>
    <property type="match status" value="1"/>
</dbReference>
<dbReference type="Pfam" id="PF00096">
    <property type="entry name" value="zf-C2H2"/>
    <property type="match status" value="3"/>
</dbReference>
<keyword evidence="1" id="KW-0479">Metal-binding</keyword>
<feature type="compositionally biased region" description="Polar residues" evidence="6">
    <location>
        <begin position="262"/>
        <end position="271"/>
    </location>
</feature>
<feature type="domain" description="C2H2-type" evidence="7">
    <location>
        <begin position="652"/>
        <end position="680"/>
    </location>
</feature>
<keyword evidence="3 5" id="KW-0863">Zinc-finger</keyword>
<evidence type="ECO:0000313" key="9">
    <source>
        <dbReference type="Proteomes" id="UP000593567"/>
    </source>
</evidence>
<dbReference type="SMART" id="SM00355">
    <property type="entry name" value="ZnF_C2H2"/>
    <property type="match status" value="4"/>
</dbReference>
<keyword evidence="9" id="KW-1185">Reference proteome</keyword>
<feature type="compositionally biased region" description="Basic residues" evidence="6">
    <location>
        <begin position="232"/>
        <end position="249"/>
    </location>
</feature>
<feature type="domain" description="C2H2-type" evidence="7">
    <location>
        <begin position="624"/>
        <end position="651"/>
    </location>
</feature>
<dbReference type="PROSITE" id="PS00028">
    <property type="entry name" value="ZINC_FINGER_C2H2_1"/>
    <property type="match status" value="3"/>
</dbReference>
<feature type="domain" description="C2H2-type" evidence="7">
    <location>
        <begin position="596"/>
        <end position="623"/>
    </location>
</feature>
<organism evidence="8 9">
    <name type="scientific">Bugula neritina</name>
    <name type="common">Brown bryozoan</name>
    <name type="synonym">Sertularia neritina</name>
    <dbReference type="NCBI Taxonomy" id="10212"/>
    <lineage>
        <taxon>Eukaryota</taxon>
        <taxon>Metazoa</taxon>
        <taxon>Spiralia</taxon>
        <taxon>Lophotrochozoa</taxon>
        <taxon>Bryozoa</taxon>
        <taxon>Gymnolaemata</taxon>
        <taxon>Cheilostomatida</taxon>
        <taxon>Flustrina</taxon>
        <taxon>Buguloidea</taxon>
        <taxon>Bugulidae</taxon>
        <taxon>Bugula</taxon>
    </lineage>
</organism>
<feature type="compositionally biased region" description="Basic residues" evidence="6">
    <location>
        <begin position="1"/>
        <end position="13"/>
    </location>
</feature>
<evidence type="ECO:0000256" key="3">
    <source>
        <dbReference type="ARBA" id="ARBA00022771"/>
    </source>
</evidence>
<dbReference type="GO" id="GO:0008270">
    <property type="term" value="F:zinc ion binding"/>
    <property type="evidence" value="ECO:0007669"/>
    <property type="project" value="UniProtKB-KW"/>
</dbReference>
<evidence type="ECO:0000256" key="4">
    <source>
        <dbReference type="ARBA" id="ARBA00022833"/>
    </source>
</evidence>
<dbReference type="PANTHER" id="PTHR24379:SF121">
    <property type="entry name" value="C2H2-TYPE DOMAIN-CONTAINING PROTEIN"/>
    <property type="match status" value="1"/>
</dbReference>
<evidence type="ECO:0000313" key="8">
    <source>
        <dbReference type="EMBL" id="KAF6041564.1"/>
    </source>
</evidence>
<evidence type="ECO:0000256" key="5">
    <source>
        <dbReference type="PROSITE-ProRule" id="PRU00042"/>
    </source>
</evidence>
<dbReference type="InterPro" id="IPR013087">
    <property type="entry name" value="Znf_C2H2_type"/>
</dbReference>
<feature type="compositionally biased region" description="Low complexity" evidence="6">
    <location>
        <begin position="722"/>
        <end position="736"/>
    </location>
</feature>
<evidence type="ECO:0000256" key="6">
    <source>
        <dbReference type="SAM" id="MobiDB-lite"/>
    </source>
</evidence>